<gene>
    <name evidence="2" type="ORF">TTEB3V08_LOCUS2045</name>
</gene>
<dbReference type="EMBL" id="OE000468">
    <property type="protein sequence ID" value="CAD7453928.1"/>
    <property type="molecule type" value="Genomic_DNA"/>
</dbReference>
<dbReference type="GO" id="GO:0051959">
    <property type="term" value="F:dynein light intermediate chain binding"/>
    <property type="evidence" value="ECO:0007669"/>
    <property type="project" value="InterPro"/>
</dbReference>
<evidence type="ECO:0000313" key="2">
    <source>
        <dbReference type="EMBL" id="CAD7453928.1"/>
    </source>
</evidence>
<accession>A0A7R9IAI8</accession>
<feature type="domain" description="Dynein heavy chain tail" evidence="1">
    <location>
        <begin position="83"/>
        <end position="231"/>
    </location>
</feature>
<dbReference type="GO" id="GO:0045505">
    <property type="term" value="F:dynein intermediate chain binding"/>
    <property type="evidence" value="ECO:0007669"/>
    <property type="project" value="InterPro"/>
</dbReference>
<dbReference type="PANTHER" id="PTHR46532:SF15">
    <property type="entry name" value="CYTOPLASMIC DYNEIN 2 HEAVY CHAIN 1"/>
    <property type="match status" value="1"/>
</dbReference>
<reference evidence="2" key="1">
    <citation type="submission" date="2020-11" db="EMBL/GenBank/DDBJ databases">
        <authorList>
            <person name="Tran Van P."/>
        </authorList>
    </citation>
    <scope>NUCLEOTIDE SEQUENCE</scope>
</reference>
<organism evidence="2">
    <name type="scientific">Timema tahoe</name>
    <dbReference type="NCBI Taxonomy" id="61484"/>
    <lineage>
        <taxon>Eukaryota</taxon>
        <taxon>Metazoa</taxon>
        <taxon>Ecdysozoa</taxon>
        <taxon>Arthropoda</taxon>
        <taxon>Hexapoda</taxon>
        <taxon>Insecta</taxon>
        <taxon>Pterygota</taxon>
        <taxon>Neoptera</taxon>
        <taxon>Polyneoptera</taxon>
        <taxon>Phasmatodea</taxon>
        <taxon>Timematodea</taxon>
        <taxon>Timematoidea</taxon>
        <taxon>Timematidae</taxon>
        <taxon>Timema</taxon>
    </lineage>
</organism>
<sequence>MATKRKAVIQDKEILAIFIDSSSESDQFGNDSEFVNKETEQELYSNESERSEQVGVAADIDKASVSDMERTGVKILSDLRGFKELQGAAGALLRDLKEFHTDQFDGWTREVGMAIHNKSLSLNTDEPVVQFEGGQLMHVNYNPRLVGLVREVRQLAVLGYKIPIKIQEAADLAKRFMRQAKALEQVANFHNTIGDRMIPSQRPMMLEAALEMAQLVKQQTGVTWGDTSAVDSYIARLQSVVERLSRENNKLASYHVQISDKVIALMNTDLLRHQQQWKDGLKDIRGVVGLVESQKFSNMKSWRAHWDRQLYKALEHQYQVGLAALDQHLPEIKIELVYRYCHLYSEIITLKQSAVDIQPCNPTIASLYSLHLKKLSVQQKLQFRPPMEEIRMKYYGQLKRFLSIPNNFRGVSDSQESQIFPTIIDSHVFSRAEHLFVRLETVKERWRQWVALGSLDLDQLAEQHLHTAEDWDRNFRASKTCSQEIAKLPSTEEKVECFSVSFLPVRAEVELHNRRYWDTLVSSLQISIVRDVGAIDKFISESTQALSRQPHSVEEIGQANVRHCEIMALTPQVGHRDHGAHFSGYSRAVKI</sequence>
<dbReference type="Pfam" id="PF08385">
    <property type="entry name" value="DHC_N1"/>
    <property type="match status" value="1"/>
</dbReference>
<dbReference type="PANTHER" id="PTHR46532">
    <property type="entry name" value="MALE FERTILITY FACTOR KL5"/>
    <property type="match status" value="1"/>
</dbReference>
<dbReference type="InterPro" id="IPR026983">
    <property type="entry name" value="DHC"/>
</dbReference>
<proteinExistence type="predicted"/>
<dbReference type="GO" id="GO:0005858">
    <property type="term" value="C:axonemal dynein complex"/>
    <property type="evidence" value="ECO:0007669"/>
    <property type="project" value="TreeGrafter"/>
</dbReference>
<dbReference type="GO" id="GO:0007018">
    <property type="term" value="P:microtubule-based movement"/>
    <property type="evidence" value="ECO:0007669"/>
    <property type="project" value="InterPro"/>
</dbReference>
<evidence type="ECO:0000259" key="1">
    <source>
        <dbReference type="Pfam" id="PF08385"/>
    </source>
</evidence>
<protein>
    <recommendedName>
        <fullName evidence="1">Dynein heavy chain tail domain-containing protein</fullName>
    </recommendedName>
</protein>
<dbReference type="AlphaFoldDB" id="A0A7R9IAI8"/>
<dbReference type="InterPro" id="IPR013594">
    <property type="entry name" value="Dynein_heavy_tail"/>
</dbReference>
<name>A0A7R9IAI8_9NEOP</name>